<dbReference type="InterPro" id="IPR008144">
    <property type="entry name" value="Guanylate_kin-like_dom"/>
</dbReference>
<protein>
    <recommendedName>
        <fullName evidence="3 9">Guanylate kinase</fullName>
        <ecNumber evidence="2 9">2.7.4.8</ecNumber>
    </recommendedName>
    <alternativeName>
        <fullName evidence="8 9">GMP kinase</fullName>
    </alternativeName>
</protein>
<keyword evidence="4 9" id="KW-0808">Transferase</keyword>
<accession>A0ABV8CD56</accession>
<evidence type="ECO:0000256" key="1">
    <source>
        <dbReference type="ARBA" id="ARBA00005790"/>
    </source>
</evidence>
<evidence type="ECO:0000259" key="10">
    <source>
        <dbReference type="PROSITE" id="PS50052"/>
    </source>
</evidence>
<dbReference type="HAMAP" id="MF_00328">
    <property type="entry name" value="Guanylate_kinase"/>
    <property type="match status" value="1"/>
</dbReference>
<dbReference type="InterPro" id="IPR017665">
    <property type="entry name" value="Guanylate_kinase"/>
</dbReference>
<reference evidence="12" key="1">
    <citation type="journal article" date="2019" name="Int. J. Syst. Evol. Microbiol.">
        <title>The Global Catalogue of Microorganisms (GCM) 10K type strain sequencing project: providing services to taxonomists for standard genome sequencing and annotation.</title>
        <authorList>
            <consortium name="The Broad Institute Genomics Platform"/>
            <consortium name="The Broad Institute Genome Sequencing Center for Infectious Disease"/>
            <person name="Wu L."/>
            <person name="Ma J."/>
        </authorList>
    </citation>
    <scope>NUCLEOTIDE SEQUENCE [LARGE SCALE GENOMIC DNA]</scope>
    <source>
        <strain evidence="12">CCUG 59858</strain>
    </source>
</reference>
<dbReference type="InterPro" id="IPR008145">
    <property type="entry name" value="GK/Ca_channel_bsu"/>
</dbReference>
<evidence type="ECO:0000256" key="5">
    <source>
        <dbReference type="ARBA" id="ARBA00022741"/>
    </source>
</evidence>
<dbReference type="EMBL" id="JBHSAB010000003">
    <property type="protein sequence ID" value="MFC3908132.1"/>
    <property type="molecule type" value="Genomic_DNA"/>
</dbReference>
<evidence type="ECO:0000256" key="7">
    <source>
        <dbReference type="ARBA" id="ARBA00022840"/>
    </source>
</evidence>
<evidence type="ECO:0000256" key="8">
    <source>
        <dbReference type="ARBA" id="ARBA00030128"/>
    </source>
</evidence>
<dbReference type="RefSeq" id="WP_382341221.1">
    <property type="nucleotide sequence ID" value="NZ_JBHSAB010000003.1"/>
</dbReference>
<evidence type="ECO:0000256" key="6">
    <source>
        <dbReference type="ARBA" id="ARBA00022777"/>
    </source>
</evidence>
<keyword evidence="9" id="KW-0963">Cytoplasm</keyword>
<keyword evidence="12" id="KW-1185">Reference proteome</keyword>
<dbReference type="Pfam" id="PF00625">
    <property type="entry name" value="Guanylate_kin"/>
    <property type="match status" value="1"/>
</dbReference>
<dbReference type="Gene3D" id="3.30.63.10">
    <property type="entry name" value="Guanylate Kinase phosphate binding domain"/>
    <property type="match status" value="1"/>
</dbReference>
<dbReference type="PANTHER" id="PTHR23117:SF13">
    <property type="entry name" value="GUANYLATE KINASE"/>
    <property type="match status" value="1"/>
</dbReference>
<dbReference type="NCBIfam" id="TIGR03263">
    <property type="entry name" value="guanyl_kin"/>
    <property type="match status" value="1"/>
</dbReference>
<organism evidence="11 12">
    <name type="scientific">Legionella dresdenensis</name>
    <dbReference type="NCBI Taxonomy" id="450200"/>
    <lineage>
        <taxon>Bacteria</taxon>
        <taxon>Pseudomonadati</taxon>
        <taxon>Pseudomonadota</taxon>
        <taxon>Gammaproteobacteria</taxon>
        <taxon>Legionellales</taxon>
        <taxon>Legionellaceae</taxon>
        <taxon>Legionella</taxon>
    </lineage>
</organism>
<evidence type="ECO:0000256" key="2">
    <source>
        <dbReference type="ARBA" id="ARBA00012961"/>
    </source>
</evidence>
<dbReference type="EC" id="2.7.4.8" evidence="2 9"/>
<keyword evidence="6 9" id="KW-0418">Kinase</keyword>
<comment type="caution">
    <text evidence="11">The sequence shown here is derived from an EMBL/GenBank/DDBJ whole genome shotgun (WGS) entry which is preliminary data.</text>
</comment>
<dbReference type="CDD" id="cd00071">
    <property type="entry name" value="GMPK"/>
    <property type="match status" value="1"/>
</dbReference>
<dbReference type="SMART" id="SM00072">
    <property type="entry name" value="GuKc"/>
    <property type="match status" value="1"/>
</dbReference>
<feature type="domain" description="Guanylate kinase-like" evidence="10">
    <location>
        <begin position="6"/>
        <end position="184"/>
    </location>
</feature>
<gene>
    <name evidence="9 11" type="primary">gmk</name>
    <name evidence="11" type="ORF">ACFORL_03440</name>
</gene>
<feature type="binding site" evidence="9">
    <location>
        <begin position="13"/>
        <end position="20"/>
    </location>
    <ligand>
        <name>ATP</name>
        <dbReference type="ChEBI" id="CHEBI:30616"/>
    </ligand>
</feature>
<dbReference type="InterPro" id="IPR027417">
    <property type="entry name" value="P-loop_NTPase"/>
</dbReference>
<sequence>MESSTGNLFIVAAPSGGGKTSLVKHLVASLDKIEVSVSHTTRVARPGEQDGVNYFFIDKQKFTAMIEQNAFIEHAQVFGHYYGTSVAQIEKRLQEGIDVVLDIDWQGAQQIRGLFPHAVSIFIIPPSLDALKQRLTDRRQDNEDTIASRMQKAQDELSHYVEFDYLIVNDQFDKAAEELQAIVIANRLQTSRQSTKIGKLLSLLLA</sequence>
<name>A0ABV8CD56_9GAMM</name>
<dbReference type="InterPro" id="IPR020590">
    <property type="entry name" value="Guanylate_kinase_CS"/>
</dbReference>
<proteinExistence type="inferred from homology"/>
<comment type="function">
    <text evidence="9">Essential for recycling GMP and indirectly, cGMP.</text>
</comment>
<dbReference type="PROSITE" id="PS00856">
    <property type="entry name" value="GUANYLATE_KINASE_1"/>
    <property type="match status" value="1"/>
</dbReference>
<dbReference type="PROSITE" id="PS50052">
    <property type="entry name" value="GUANYLATE_KINASE_2"/>
    <property type="match status" value="1"/>
</dbReference>
<dbReference type="SUPFAM" id="SSF52540">
    <property type="entry name" value="P-loop containing nucleoside triphosphate hydrolases"/>
    <property type="match status" value="1"/>
</dbReference>
<keyword evidence="5 9" id="KW-0547">Nucleotide-binding</keyword>
<comment type="catalytic activity">
    <reaction evidence="9">
        <text>GMP + ATP = GDP + ADP</text>
        <dbReference type="Rhea" id="RHEA:20780"/>
        <dbReference type="ChEBI" id="CHEBI:30616"/>
        <dbReference type="ChEBI" id="CHEBI:58115"/>
        <dbReference type="ChEBI" id="CHEBI:58189"/>
        <dbReference type="ChEBI" id="CHEBI:456216"/>
        <dbReference type="EC" id="2.7.4.8"/>
    </reaction>
</comment>
<evidence type="ECO:0000313" key="12">
    <source>
        <dbReference type="Proteomes" id="UP001595758"/>
    </source>
</evidence>
<dbReference type="PANTHER" id="PTHR23117">
    <property type="entry name" value="GUANYLATE KINASE-RELATED"/>
    <property type="match status" value="1"/>
</dbReference>
<evidence type="ECO:0000313" key="11">
    <source>
        <dbReference type="EMBL" id="MFC3908132.1"/>
    </source>
</evidence>
<comment type="subcellular location">
    <subcellularLocation>
        <location evidence="9">Cytoplasm</location>
    </subcellularLocation>
</comment>
<evidence type="ECO:0000256" key="9">
    <source>
        <dbReference type="HAMAP-Rule" id="MF_00328"/>
    </source>
</evidence>
<dbReference type="Proteomes" id="UP001595758">
    <property type="component" value="Unassembled WGS sequence"/>
</dbReference>
<dbReference type="Gene3D" id="3.40.50.300">
    <property type="entry name" value="P-loop containing nucleotide triphosphate hydrolases"/>
    <property type="match status" value="1"/>
</dbReference>
<dbReference type="GO" id="GO:0004385">
    <property type="term" value="F:GMP kinase activity"/>
    <property type="evidence" value="ECO:0007669"/>
    <property type="project" value="UniProtKB-EC"/>
</dbReference>
<evidence type="ECO:0000256" key="4">
    <source>
        <dbReference type="ARBA" id="ARBA00022679"/>
    </source>
</evidence>
<keyword evidence="7 9" id="KW-0067">ATP-binding</keyword>
<comment type="similarity">
    <text evidence="1 9">Belongs to the guanylate kinase family.</text>
</comment>
<evidence type="ECO:0000256" key="3">
    <source>
        <dbReference type="ARBA" id="ARBA00016296"/>
    </source>
</evidence>